<comment type="caution">
    <text evidence="2">The sequence shown here is derived from an EMBL/GenBank/DDBJ whole genome shotgun (WGS) entry which is preliminary data.</text>
</comment>
<dbReference type="Proteomes" id="UP000029585">
    <property type="component" value="Unassembled WGS sequence"/>
</dbReference>
<dbReference type="AlphaFoldDB" id="A0A096CI81"/>
<dbReference type="InterPro" id="IPR011437">
    <property type="entry name" value="DUF1540"/>
</dbReference>
<protein>
    <recommendedName>
        <fullName evidence="1">DUF1540 domain-containing protein</fullName>
    </recommendedName>
</protein>
<dbReference type="EMBL" id="ADLO01000084">
    <property type="protein sequence ID" value="KGF54537.1"/>
    <property type="molecule type" value="Genomic_DNA"/>
</dbReference>
<evidence type="ECO:0000259" key="1">
    <source>
        <dbReference type="Pfam" id="PF07561"/>
    </source>
</evidence>
<dbReference type="eggNOG" id="ENOG5033E33">
    <property type="taxonomic scope" value="Bacteria"/>
</dbReference>
<dbReference type="Pfam" id="PF07561">
    <property type="entry name" value="DUF1540"/>
    <property type="match status" value="1"/>
</dbReference>
<name>A0A096CI81_FLAPL</name>
<proteinExistence type="predicted"/>
<sequence length="62" mass="6656">MNKTPNNSIKCSVNSCAYHCGEQNYCTLNEIKVGCCDSNVTNCASTECASFQLGDHGGCCKR</sequence>
<feature type="domain" description="DUF1540" evidence="1">
    <location>
        <begin position="9"/>
        <end position="51"/>
    </location>
</feature>
<keyword evidence="3" id="KW-1185">Reference proteome</keyword>
<evidence type="ECO:0000313" key="3">
    <source>
        <dbReference type="Proteomes" id="UP000029585"/>
    </source>
</evidence>
<dbReference type="GeneID" id="63972980"/>
<dbReference type="RefSeq" id="WP_007495903.1">
    <property type="nucleotide sequence ID" value="NZ_KN174164.1"/>
</dbReference>
<dbReference type="HOGENOM" id="CLU_201605_0_0_9"/>
<dbReference type="PATRIC" id="fig|742738.3.peg.2770"/>
<reference evidence="2 3" key="1">
    <citation type="submission" date="2011-08" db="EMBL/GenBank/DDBJ databases">
        <title>The Genome Sequence of Clostridium orbiscindens 1_3_50AFAA.</title>
        <authorList>
            <consortium name="The Broad Institute Genome Sequencing Platform"/>
            <person name="Earl A."/>
            <person name="Ward D."/>
            <person name="Feldgarden M."/>
            <person name="Gevers D."/>
            <person name="Daigneault M."/>
            <person name="Strauss J."/>
            <person name="Allen-Vercoe E."/>
            <person name="Young S.K."/>
            <person name="Zeng Q."/>
            <person name="Gargeya S."/>
            <person name="Fitzgerald M."/>
            <person name="Haas B."/>
            <person name="Abouelleil A."/>
            <person name="Alvarado L."/>
            <person name="Arachchi H.M."/>
            <person name="Berlin A."/>
            <person name="Brown A."/>
            <person name="Chapman S.B."/>
            <person name="Chen Z."/>
            <person name="Dunbar C."/>
            <person name="Freedman E."/>
            <person name="Gearin G."/>
            <person name="Gellesch M."/>
            <person name="Goldberg J."/>
            <person name="Griggs A."/>
            <person name="Gujja S."/>
            <person name="Heiman D."/>
            <person name="Howarth C."/>
            <person name="Larson L."/>
            <person name="Lui A."/>
            <person name="MacDonald P.J.P."/>
            <person name="Montmayeur A."/>
            <person name="Murphy C."/>
            <person name="Neiman D."/>
            <person name="Pearson M."/>
            <person name="Priest M."/>
            <person name="Roberts A."/>
            <person name="Saif S."/>
            <person name="Shea T."/>
            <person name="Shenoy N."/>
            <person name="Sisk P."/>
            <person name="Stolte C."/>
            <person name="Sykes S."/>
            <person name="Wortman J."/>
            <person name="Nusbaum C."/>
            <person name="Birren B."/>
        </authorList>
    </citation>
    <scope>NUCLEOTIDE SEQUENCE [LARGE SCALE GENOMIC DNA]</scope>
    <source>
        <strain evidence="2 3">1_3_50AFAA</strain>
    </source>
</reference>
<evidence type="ECO:0000313" key="2">
    <source>
        <dbReference type="EMBL" id="KGF54537.1"/>
    </source>
</evidence>
<accession>A0A096CI81</accession>
<organism evidence="2 3">
    <name type="scientific">Flavonifractor plautii 1_3_50AFAA</name>
    <dbReference type="NCBI Taxonomy" id="742738"/>
    <lineage>
        <taxon>Bacteria</taxon>
        <taxon>Bacillati</taxon>
        <taxon>Bacillota</taxon>
        <taxon>Clostridia</taxon>
        <taxon>Eubacteriales</taxon>
        <taxon>Oscillospiraceae</taxon>
        <taxon>Flavonifractor</taxon>
    </lineage>
</organism>
<gene>
    <name evidence="2" type="ORF">HMPREF9460_02696</name>
</gene>